<sequence length="72" mass="8202">CESLNHSSPILERVPGPAPHLSTLLRDDGGENDAYRLRYSEVDPDSHVGPFELAHYKQDDRTYFFENVTTPQ</sequence>
<dbReference type="Proteomes" id="UP000886998">
    <property type="component" value="Unassembled WGS sequence"/>
</dbReference>
<feature type="region of interest" description="Disordered" evidence="1">
    <location>
        <begin position="1"/>
        <end position="29"/>
    </location>
</feature>
<organism evidence="2 3">
    <name type="scientific">Trichonephila inaurata madagascariensis</name>
    <dbReference type="NCBI Taxonomy" id="2747483"/>
    <lineage>
        <taxon>Eukaryota</taxon>
        <taxon>Metazoa</taxon>
        <taxon>Ecdysozoa</taxon>
        <taxon>Arthropoda</taxon>
        <taxon>Chelicerata</taxon>
        <taxon>Arachnida</taxon>
        <taxon>Araneae</taxon>
        <taxon>Araneomorphae</taxon>
        <taxon>Entelegynae</taxon>
        <taxon>Araneoidea</taxon>
        <taxon>Nephilidae</taxon>
        <taxon>Trichonephila</taxon>
        <taxon>Trichonephila inaurata</taxon>
    </lineage>
</organism>
<evidence type="ECO:0000256" key="1">
    <source>
        <dbReference type="SAM" id="MobiDB-lite"/>
    </source>
</evidence>
<dbReference type="AlphaFoldDB" id="A0A8X7CM76"/>
<gene>
    <name evidence="2" type="primary">AVEN_140593_1</name>
    <name evidence="2" type="ORF">TNIN_336071</name>
</gene>
<proteinExistence type="predicted"/>
<evidence type="ECO:0000313" key="2">
    <source>
        <dbReference type="EMBL" id="GFY78154.1"/>
    </source>
</evidence>
<dbReference type="OrthoDB" id="10060857at2759"/>
<keyword evidence="3" id="KW-1185">Reference proteome</keyword>
<dbReference type="EMBL" id="BMAV01022841">
    <property type="protein sequence ID" value="GFY78154.1"/>
    <property type="molecule type" value="Genomic_DNA"/>
</dbReference>
<reference evidence="2" key="1">
    <citation type="submission" date="2020-08" db="EMBL/GenBank/DDBJ databases">
        <title>Multicomponent nature underlies the extraordinary mechanical properties of spider dragline silk.</title>
        <authorList>
            <person name="Kono N."/>
            <person name="Nakamura H."/>
            <person name="Mori M."/>
            <person name="Yoshida Y."/>
            <person name="Ohtoshi R."/>
            <person name="Malay A.D."/>
            <person name="Moran D.A.P."/>
            <person name="Tomita M."/>
            <person name="Numata K."/>
            <person name="Arakawa K."/>
        </authorList>
    </citation>
    <scope>NUCLEOTIDE SEQUENCE</scope>
</reference>
<accession>A0A8X7CM76</accession>
<evidence type="ECO:0000313" key="3">
    <source>
        <dbReference type="Proteomes" id="UP000886998"/>
    </source>
</evidence>
<comment type="caution">
    <text evidence="2">The sequence shown here is derived from an EMBL/GenBank/DDBJ whole genome shotgun (WGS) entry which is preliminary data.</text>
</comment>
<protein>
    <submittedName>
        <fullName evidence="2">PDGF_2 domain-containing protein</fullName>
    </submittedName>
</protein>
<feature type="non-terminal residue" evidence="2">
    <location>
        <position position="1"/>
    </location>
</feature>
<name>A0A8X7CM76_9ARAC</name>